<dbReference type="AlphaFoldDB" id="A0A839UEX2"/>
<proteinExistence type="predicted"/>
<accession>A0A839UEX2</accession>
<organism evidence="1 2">
    <name type="scientific">Phyllobacterium trifolii</name>
    <dbReference type="NCBI Taxonomy" id="300193"/>
    <lineage>
        <taxon>Bacteria</taxon>
        <taxon>Pseudomonadati</taxon>
        <taxon>Pseudomonadota</taxon>
        <taxon>Alphaproteobacteria</taxon>
        <taxon>Hyphomicrobiales</taxon>
        <taxon>Phyllobacteriaceae</taxon>
        <taxon>Phyllobacterium</taxon>
    </lineage>
</organism>
<evidence type="ECO:0000313" key="2">
    <source>
        <dbReference type="Proteomes" id="UP000554520"/>
    </source>
</evidence>
<dbReference type="Proteomes" id="UP000554520">
    <property type="component" value="Unassembled WGS sequence"/>
</dbReference>
<reference evidence="1 2" key="1">
    <citation type="submission" date="2020-08" db="EMBL/GenBank/DDBJ databases">
        <title>Genomic Encyclopedia of Type Strains, Phase III (KMG-III): the genomes of soil and plant-associated and newly described type strains.</title>
        <authorList>
            <person name="Whitman W."/>
        </authorList>
    </citation>
    <scope>NUCLEOTIDE SEQUENCE [LARGE SCALE GENOMIC DNA]</scope>
    <source>
        <strain evidence="1 2">CECT 7015</strain>
    </source>
</reference>
<dbReference type="RefSeq" id="WP_183664487.1">
    <property type="nucleotide sequence ID" value="NZ_JACHXN010000020.1"/>
</dbReference>
<gene>
    <name evidence="1" type="ORF">FHS21_004943</name>
</gene>
<keyword evidence="2" id="KW-1185">Reference proteome</keyword>
<evidence type="ECO:0000313" key="1">
    <source>
        <dbReference type="EMBL" id="MBB3148495.1"/>
    </source>
</evidence>
<name>A0A839UEX2_9HYPH</name>
<dbReference type="EMBL" id="JACHXN010000020">
    <property type="protein sequence ID" value="MBB3148495.1"/>
    <property type="molecule type" value="Genomic_DNA"/>
</dbReference>
<protein>
    <submittedName>
        <fullName evidence="1">Uncharacterized protein</fullName>
    </submittedName>
</protein>
<sequence length="51" mass="5680">MTRSGVRADYMDVEELLQTDPEKSLTLIYRTNECQSIAEVAQNTGLSESSV</sequence>
<comment type="caution">
    <text evidence="1">The sequence shown here is derived from an EMBL/GenBank/DDBJ whole genome shotgun (WGS) entry which is preliminary data.</text>
</comment>